<proteinExistence type="predicted"/>
<comment type="caution">
    <text evidence="2">The sequence shown here is derived from an EMBL/GenBank/DDBJ whole genome shotgun (WGS) entry which is preliminary data.</text>
</comment>
<reference evidence="3" key="1">
    <citation type="journal article" date="2019" name="Int. J. Syst. Evol. Microbiol.">
        <title>The Global Catalogue of Microorganisms (GCM) 10K type strain sequencing project: providing services to taxonomists for standard genome sequencing and annotation.</title>
        <authorList>
            <consortium name="The Broad Institute Genomics Platform"/>
            <consortium name="The Broad Institute Genome Sequencing Center for Infectious Disease"/>
            <person name="Wu L."/>
            <person name="Ma J."/>
        </authorList>
    </citation>
    <scope>NUCLEOTIDE SEQUENCE [LARGE SCALE GENOMIC DNA]</scope>
    <source>
        <strain evidence="3">JCM 13006</strain>
    </source>
</reference>
<gene>
    <name evidence="2" type="ORF">GCM10023235_38350</name>
</gene>
<accession>A0ABP9DRY1</accession>
<organism evidence="2 3">
    <name type="scientific">Kitasatospora terrestris</name>
    <dbReference type="NCBI Taxonomy" id="258051"/>
    <lineage>
        <taxon>Bacteria</taxon>
        <taxon>Bacillati</taxon>
        <taxon>Actinomycetota</taxon>
        <taxon>Actinomycetes</taxon>
        <taxon>Kitasatosporales</taxon>
        <taxon>Streptomycetaceae</taxon>
        <taxon>Kitasatospora</taxon>
    </lineage>
</organism>
<sequence>MPRKSAGGAGLPPARAPPPVCAPAGALAVVGRARKGRKAKAGAETDKVQLPTRTAEDGEEGRGQNQPHRGRGGRLRGFTHLPGPGPASSKNGGPLGQIAVRPKEP</sequence>
<evidence type="ECO:0000313" key="3">
    <source>
        <dbReference type="Proteomes" id="UP001501752"/>
    </source>
</evidence>
<name>A0ABP9DRY1_9ACTN</name>
<keyword evidence="3" id="KW-1185">Reference proteome</keyword>
<evidence type="ECO:0000313" key="2">
    <source>
        <dbReference type="EMBL" id="GAA4857085.1"/>
    </source>
</evidence>
<dbReference type="EMBL" id="BAABIS010000001">
    <property type="protein sequence ID" value="GAA4857085.1"/>
    <property type="molecule type" value="Genomic_DNA"/>
</dbReference>
<evidence type="ECO:0000256" key="1">
    <source>
        <dbReference type="SAM" id="MobiDB-lite"/>
    </source>
</evidence>
<dbReference type="Proteomes" id="UP001501752">
    <property type="component" value="Unassembled WGS sequence"/>
</dbReference>
<feature type="compositionally biased region" description="Low complexity" evidence="1">
    <location>
        <begin position="22"/>
        <end position="31"/>
    </location>
</feature>
<protein>
    <submittedName>
        <fullName evidence="2">Uncharacterized protein</fullName>
    </submittedName>
</protein>
<feature type="region of interest" description="Disordered" evidence="1">
    <location>
        <begin position="1"/>
        <end position="105"/>
    </location>
</feature>